<dbReference type="InterPro" id="IPR009053">
    <property type="entry name" value="Prefoldin"/>
</dbReference>
<dbReference type="GO" id="GO:0051131">
    <property type="term" value="P:chaperone-mediated protein complex assembly"/>
    <property type="evidence" value="ECO:0007669"/>
    <property type="project" value="TreeGrafter"/>
</dbReference>
<comment type="subunit">
    <text evidence="2">Heterohexamer of two PFD-alpha type and four PFD-beta type subunits.</text>
</comment>
<reference evidence="6" key="1">
    <citation type="journal article" date="2014" name="Insect Biochem. Mol. Biol.">
        <title>An insight into the sialome of the frog biting fly, Corethrella appendiculata.</title>
        <authorList>
            <person name="Ribeiro J.M.C."/>
            <person name="Chagas A.C."/>
            <person name="Pham V.M."/>
            <person name="Lounibos L.P."/>
            <person name="Calvo E."/>
        </authorList>
    </citation>
    <scope>NUCLEOTIDE SEQUENCE</scope>
    <source>
        <tissue evidence="6">Salivary glands</tissue>
    </source>
</reference>
<evidence type="ECO:0000256" key="4">
    <source>
        <dbReference type="ARBA" id="ARBA00072592"/>
    </source>
</evidence>
<keyword evidence="3" id="KW-0143">Chaperone</keyword>
<sequence length="128" mass="15143">MEKDATVIQRRLQTELDNFKASQKEFNKLVQQRQQLDGQYNENKSVLEELKLLKPTNAVYKLYGPVLVKQELDESVHNVGKRIEYINKELKKCNETIVNLETKQDKHRENLQKLQQQYQSAISKQLNQ</sequence>
<keyword evidence="5" id="KW-0175">Coiled coil</keyword>
<name>U5EV75_9DIPT</name>
<dbReference type="GO" id="GO:0051082">
    <property type="term" value="F:unfolded protein binding"/>
    <property type="evidence" value="ECO:0007669"/>
    <property type="project" value="InterPro"/>
</dbReference>
<dbReference type="PANTHER" id="PTHR21431">
    <property type="entry name" value="PREFOLDIN SUBUNIT 6"/>
    <property type="match status" value="1"/>
</dbReference>
<organism evidence="6">
    <name type="scientific">Corethrella appendiculata</name>
    <dbReference type="NCBI Taxonomy" id="1370023"/>
    <lineage>
        <taxon>Eukaryota</taxon>
        <taxon>Metazoa</taxon>
        <taxon>Ecdysozoa</taxon>
        <taxon>Arthropoda</taxon>
        <taxon>Hexapoda</taxon>
        <taxon>Insecta</taxon>
        <taxon>Pterygota</taxon>
        <taxon>Neoptera</taxon>
        <taxon>Endopterygota</taxon>
        <taxon>Diptera</taxon>
        <taxon>Nematocera</taxon>
        <taxon>Culicoidea</taxon>
        <taxon>Chaoboridae</taxon>
        <taxon>Corethrella</taxon>
    </lineage>
</organism>
<evidence type="ECO:0000256" key="5">
    <source>
        <dbReference type="SAM" id="Coils"/>
    </source>
</evidence>
<dbReference type="GO" id="GO:0005737">
    <property type="term" value="C:cytoplasm"/>
    <property type="evidence" value="ECO:0007669"/>
    <property type="project" value="TreeGrafter"/>
</dbReference>
<evidence type="ECO:0000256" key="2">
    <source>
        <dbReference type="ARBA" id="ARBA00011695"/>
    </source>
</evidence>
<dbReference type="CDD" id="cd23161">
    <property type="entry name" value="Prefoldin_6"/>
    <property type="match status" value="1"/>
</dbReference>
<proteinExistence type="evidence at transcript level"/>
<dbReference type="PANTHER" id="PTHR21431:SF0">
    <property type="entry name" value="PREFOLDIN SUBUNIT 6"/>
    <property type="match status" value="1"/>
</dbReference>
<dbReference type="GO" id="GO:0016272">
    <property type="term" value="C:prefoldin complex"/>
    <property type="evidence" value="ECO:0007669"/>
    <property type="project" value="InterPro"/>
</dbReference>
<dbReference type="EMBL" id="GANO01001148">
    <property type="protein sequence ID" value="JAB58723.1"/>
    <property type="molecule type" value="mRNA"/>
</dbReference>
<evidence type="ECO:0000313" key="6">
    <source>
        <dbReference type="EMBL" id="JAB58723.1"/>
    </source>
</evidence>
<dbReference type="GO" id="GO:0051087">
    <property type="term" value="F:protein-folding chaperone binding"/>
    <property type="evidence" value="ECO:0007669"/>
    <property type="project" value="TreeGrafter"/>
</dbReference>
<feature type="coiled-coil region" evidence="5">
    <location>
        <begin position="83"/>
        <end position="128"/>
    </location>
</feature>
<dbReference type="Pfam" id="PF01920">
    <property type="entry name" value="Prefoldin_2"/>
    <property type="match status" value="1"/>
</dbReference>
<dbReference type="SUPFAM" id="SSF46579">
    <property type="entry name" value="Prefoldin"/>
    <property type="match status" value="1"/>
</dbReference>
<dbReference type="AlphaFoldDB" id="U5EV75"/>
<comment type="similarity">
    <text evidence="1">Belongs to the prefoldin subunit beta family.</text>
</comment>
<dbReference type="FunFam" id="1.10.287.370:FF:000003">
    <property type="entry name" value="Prefoldin subunit 6"/>
    <property type="match status" value="1"/>
</dbReference>
<dbReference type="Gene3D" id="1.10.287.370">
    <property type="match status" value="1"/>
</dbReference>
<dbReference type="GO" id="GO:0006457">
    <property type="term" value="P:protein folding"/>
    <property type="evidence" value="ECO:0007669"/>
    <property type="project" value="InterPro"/>
</dbReference>
<dbReference type="InterPro" id="IPR002777">
    <property type="entry name" value="PFD_beta-like"/>
</dbReference>
<evidence type="ECO:0000256" key="3">
    <source>
        <dbReference type="ARBA" id="ARBA00023186"/>
    </source>
</evidence>
<protein>
    <recommendedName>
        <fullName evidence="4">Probable prefoldin subunit 6</fullName>
    </recommendedName>
</protein>
<accession>U5EV75</accession>
<evidence type="ECO:0000256" key="1">
    <source>
        <dbReference type="ARBA" id="ARBA00008045"/>
    </source>
</evidence>